<comment type="caution">
    <text evidence="3">The sequence shown here is derived from an EMBL/GenBank/DDBJ whole genome shotgun (WGS) entry which is preliminary data.</text>
</comment>
<dbReference type="PANTHER" id="PTHR11472">
    <property type="entry name" value="DNA REPAIR DEAD HELICASE RAD3/XP-D SUBFAMILY MEMBER"/>
    <property type="match status" value="1"/>
</dbReference>
<dbReference type="GO" id="GO:0003676">
    <property type="term" value="F:nucleic acid binding"/>
    <property type="evidence" value="ECO:0007669"/>
    <property type="project" value="InterPro"/>
</dbReference>
<name>A0A523XNN6_UNCT6</name>
<sequence length="188" mass="21078">RRGTLVLVTSYEMLNELSSRVSGKLVDNGITVLVQGESGSRTRMLEEFKADRSSVVFGTDSFWEGVDVPGESLEMVVIGKLPFPVPNEPITEARAEALQQQSLDPFSSYMVPRAVVRFRQGFGRLIRNKSDRGVVIIADSRIGSASYGELFLDSVPVDVQFCLTEHEVIEKIDEFWREEDEKKDEEAS</sequence>
<feature type="domain" description="ATP-dependent helicase C-terminal" evidence="2">
    <location>
        <begin position="11"/>
        <end position="144"/>
    </location>
</feature>
<dbReference type="Pfam" id="PF13307">
    <property type="entry name" value="Helicase_C_2"/>
    <property type="match status" value="1"/>
</dbReference>
<dbReference type="EMBL" id="SOIP01000288">
    <property type="protein sequence ID" value="TET80916.1"/>
    <property type="molecule type" value="Genomic_DNA"/>
</dbReference>
<dbReference type="Proteomes" id="UP000315534">
    <property type="component" value="Unassembled WGS sequence"/>
</dbReference>
<reference evidence="3 4" key="1">
    <citation type="submission" date="2019-03" db="EMBL/GenBank/DDBJ databases">
        <title>Metabolic potential of uncultured bacteria and archaea associated with petroleum seepage in deep-sea sediments.</title>
        <authorList>
            <person name="Dong X."/>
            <person name="Hubert C."/>
        </authorList>
    </citation>
    <scope>NUCLEOTIDE SEQUENCE [LARGE SCALE GENOMIC DNA]</scope>
    <source>
        <strain evidence="3">E29_bin36</strain>
    </source>
</reference>
<organism evidence="3 4">
    <name type="scientific">candidate division TA06 bacterium</name>
    <dbReference type="NCBI Taxonomy" id="2250710"/>
    <lineage>
        <taxon>Bacteria</taxon>
        <taxon>Bacteria division TA06</taxon>
    </lineage>
</organism>
<dbReference type="InterPro" id="IPR027417">
    <property type="entry name" value="P-loop_NTPase"/>
</dbReference>
<gene>
    <name evidence="3" type="ORF">E3J38_04775</name>
</gene>
<proteinExistence type="inferred from homology"/>
<dbReference type="InterPro" id="IPR045028">
    <property type="entry name" value="DinG/Rad3-like"/>
</dbReference>
<dbReference type="Gene3D" id="3.40.50.300">
    <property type="entry name" value="P-loop containing nucleotide triphosphate hydrolases"/>
    <property type="match status" value="1"/>
</dbReference>
<protein>
    <recommendedName>
        <fullName evidence="2">ATP-dependent helicase C-terminal domain-containing protein</fullName>
    </recommendedName>
</protein>
<feature type="non-terminal residue" evidence="3">
    <location>
        <position position="1"/>
    </location>
</feature>
<accession>A0A523XNN6</accession>
<dbReference type="GO" id="GO:0005524">
    <property type="term" value="F:ATP binding"/>
    <property type="evidence" value="ECO:0007669"/>
    <property type="project" value="InterPro"/>
</dbReference>
<dbReference type="PANTHER" id="PTHR11472:SF34">
    <property type="entry name" value="REGULATOR OF TELOMERE ELONGATION HELICASE 1"/>
    <property type="match status" value="1"/>
</dbReference>
<evidence type="ECO:0000256" key="1">
    <source>
        <dbReference type="ARBA" id="ARBA00038058"/>
    </source>
</evidence>
<dbReference type="GO" id="GO:0006139">
    <property type="term" value="P:nucleobase-containing compound metabolic process"/>
    <property type="evidence" value="ECO:0007669"/>
    <property type="project" value="InterPro"/>
</dbReference>
<dbReference type="InterPro" id="IPR006555">
    <property type="entry name" value="ATP-dep_Helicase_C"/>
</dbReference>
<dbReference type="GO" id="GO:0016818">
    <property type="term" value="F:hydrolase activity, acting on acid anhydrides, in phosphorus-containing anhydrides"/>
    <property type="evidence" value="ECO:0007669"/>
    <property type="project" value="InterPro"/>
</dbReference>
<dbReference type="GO" id="GO:0003678">
    <property type="term" value="F:DNA helicase activity"/>
    <property type="evidence" value="ECO:0007669"/>
    <property type="project" value="TreeGrafter"/>
</dbReference>
<dbReference type="SUPFAM" id="SSF52540">
    <property type="entry name" value="P-loop containing nucleoside triphosphate hydrolases"/>
    <property type="match status" value="1"/>
</dbReference>
<dbReference type="SMART" id="SM00491">
    <property type="entry name" value="HELICc2"/>
    <property type="match status" value="1"/>
</dbReference>
<dbReference type="AlphaFoldDB" id="A0A523XNN6"/>
<evidence type="ECO:0000313" key="3">
    <source>
        <dbReference type="EMBL" id="TET80916.1"/>
    </source>
</evidence>
<evidence type="ECO:0000313" key="4">
    <source>
        <dbReference type="Proteomes" id="UP000315534"/>
    </source>
</evidence>
<comment type="similarity">
    <text evidence="1">Belongs to the helicase family. DinG subfamily.</text>
</comment>
<evidence type="ECO:0000259" key="2">
    <source>
        <dbReference type="SMART" id="SM00491"/>
    </source>
</evidence>